<comment type="caution">
    <text evidence="2">The sequence shown here is derived from an EMBL/GenBank/DDBJ whole genome shotgun (WGS) entry which is preliminary data.</text>
</comment>
<sequence length="336" mass="37170">MKALLLLPFLFFLCCKVSAQQHPQLTQYMQNNYLANPAVAGVEDYGDVRAGFRSQWVGLERAPTTFYMSIHAALNKNDRNVTPLRLQHRRVHSNSTVNRNNRFYRKPHHGAGAIAQVDMAGMIRASTLNLSYAYHLPLTQRATLSGGVSAGFTQLAVNHSFFLQTPNDPLLFGDTGNLLRTNLGLGLWLYGQDYYIGISGTQLLGGGIKKPDAAQQGPRALLQPHYYFTGGYRLQVSPGLTLTPSVMAKAAANGQTAVDLNLKALYAQRFWAGISYRHKDAMAGMVGVYLNHLLDVSYSYDFAISEMSSINSSSHEVVVGLKFNNPSKIVCPKYMW</sequence>
<organism evidence="2 3">
    <name type="scientific">Pontibacter silvestris</name>
    <dbReference type="NCBI Taxonomy" id="2305183"/>
    <lineage>
        <taxon>Bacteria</taxon>
        <taxon>Pseudomonadati</taxon>
        <taxon>Bacteroidota</taxon>
        <taxon>Cytophagia</taxon>
        <taxon>Cytophagales</taxon>
        <taxon>Hymenobacteraceae</taxon>
        <taxon>Pontibacter</taxon>
    </lineage>
</organism>
<name>A0ABW4WSU0_9BACT</name>
<dbReference type="NCBIfam" id="TIGR03519">
    <property type="entry name" value="T9SS_PorP_fam"/>
    <property type="match status" value="1"/>
</dbReference>
<gene>
    <name evidence="2" type="ORF">ACFSKU_02860</name>
</gene>
<evidence type="ECO:0000313" key="3">
    <source>
        <dbReference type="Proteomes" id="UP001597369"/>
    </source>
</evidence>
<accession>A0ABW4WSU0</accession>
<keyword evidence="1" id="KW-0732">Signal</keyword>
<feature type="chain" id="PRO_5046126252" evidence="1">
    <location>
        <begin position="20"/>
        <end position="336"/>
    </location>
</feature>
<dbReference type="InterPro" id="IPR019861">
    <property type="entry name" value="PorP/SprF_Bacteroidetes"/>
</dbReference>
<proteinExistence type="predicted"/>
<dbReference type="EMBL" id="JBHUHV010000009">
    <property type="protein sequence ID" value="MFD2065808.1"/>
    <property type="molecule type" value="Genomic_DNA"/>
</dbReference>
<evidence type="ECO:0000313" key="2">
    <source>
        <dbReference type="EMBL" id="MFD2065808.1"/>
    </source>
</evidence>
<dbReference type="RefSeq" id="WP_229962574.1">
    <property type="nucleotide sequence ID" value="NZ_JAJJWI010000026.1"/>
</dbReference>
<evidence type="ECO:0000256" key="1">
    <source>
        <dbReference type="SAM" id="SignalP"/>
    </source>
</evidence>
<protein>
    <submittedName>
        <fullName evidence="2">Type IX secretion system membrane protein PorP/SprF</fullName>
    </submittedName>
</protein>
<dbReference type="Proteomes" id="UP001597369">
    <property type="component" value="Unassembled WGS sequence"/>
</dbReference>
<keyword evidence="3" id="KW-1185">Reference proteome</keyword>
<feature type="signal peptide" evidence="1">
    <location>
        <begin position="1"/>
        <end position="19"/>
    </location>
</feature>
<reference evidence="3" key="1">
    <citation type="journal article" date="2019" name="Int. J. Syst. Evol. Microbiol.">
        <title>The Global Catalogue of Microorganisms (GCM) 10K type strain sequencing project: providing services to taxonomists for standard genome sequencing and annotation.</title>
        <authorList>
            <consortium name="The Broad Institute Genomics Platform"/>
            <consortium name="The Broad Institute Genome Sequencing Center for Infectious Disease"/>
            <person name="Wu L."/>
            <person name="Ma J."/>
        </authorList>
    </citation>
    <scope>NUCLEOTIDE SEQUENCE [LARGE SCALE GENOMIC DNA]</scope>
    <source>
        <strain evidence="3">JCM 16545</strain>
    </source>
</reference>
<dbReference type="Pfam" id="PF11751">
    <property type="entry name" value="PorP_SprF"/>
    <property type="match status" value="1"/>
</dbReference>